<dbReference type="AlphaFoldDB" id="A0AAD8XT40"/>
<organism evidence="1 2">
    <name type="scientific">Skeletonema marinoi</name>
    <dbReference type="NCBI Taxonomy" id="267567"/>
    <lineage>
        <taxon>Eukaryota</taxon>
        <taxon>Sar</taxon>
        <taxon>Stramenopiles</taxon>
        <taxon>Ochrophyta</taxon>
        <taxon>Bacillariophyta</taxon>
        <taxon>Coscinodiscophyceae</taxon>
        <taxon>Thalassiosirophycidae</taxon>
        <taxon>Thalassiosirales</taxon>
        <taxon>Skeletonemataceae</taxon>
        <taxon>Skeletonema</taxon>
        <taxon>Skeletonema marinoi-dohrnii complex</taxon>
    </lineage>
</organism>
<reference evidence="1" key="1">
    <citation type="submission" date="2023-06" db="EMBL/GenBank/DDBJ databases">
        <title>Survivors Of The Sea: Transcriptome response of Skeletonema marinoi to long-term dormancy.</title>
        <authorList>
            <person name="Pinder M.I.M."/>
            <person name="Kourtchenko O."/>
            <person name="Robertson E.K."/>
            <person name="Larsson T."/>
            <person name="Maumus F."/>
            <person name="Osuna-Cruz C.M."/>
            <person name="Vancaester E."/>
            <person name="Stenow R."/>
            <person name="Vandepoele K."/>
            <person name="Ploug H."/>
            <person name="Bruchert V."/>
            <person name="Godhe A."/>
            <person name="Topel M."/>
        </authorList>
    </citation>
    <scope>NUCLEOTIDE SEQUENCE</scope>
    <source>
        <strain evidence="1">R05AC</strain>
    </source>
</reference>
<dbReference type="InterPro" id="IPR053139">
    <property type="entry name" value="Surface_bspA-like"/>
</dbReference>
<keyword evidence="2" id="KW-1185">Reference proteome</keyword>
<dbReference type="Gene3D" id="3.80.10.10">
    <property type="entry name" value="Ribonuclease Inhibitor"/>
    <property type="match status" value="1"/>
</dbReference>
<proteinExistence type="predicted"/>
<comment type="caution">
    <text evidence="1">The sequence shown here is derived from an EMBL/GenBank/DDBJ whole genome shotgun (WGS) entry which is preliminary data.</text>
</comment>
<evidence type="ECO:0000313" key="1">
    <source>
        <dbReference type="EMBL" id="KAK1733359.1"/>
    </source>
</evidence>
<sequence>MMAADEWYIYYGRDGEVIPPGVTRVRIHESLTVIRAEAFYGNRNIEEVACHDRVKTVEEYSFAGCPSLRKVIMPGVEVIEQCAFNSCEALAHIECGKLEIIGVGAFETCQSLKSINLPSVKIVERSAFTVCKALTNIKFGKELEIIRYRAFWLCTSLERIAIPLKDGIIADDGIFMGCRKLKHVELVEKAVLRDTIAALLLEEWRNDMNEEINAINQSLPTTPAGSDDFYDVGEKTEAVQLWIKSVLHKIVRYKAQHHSLLNEAATTLQRALPNDIVNKNVLPFLELPSYTFEERIRRGRRRGIGRRGGGNERLRPS</sequence>
<dbReference type="Pfam" id="PF13306">
    <property type="entry name" value="LRR_5"/>
    <property type="match status" value="1"/>
</dbReference>
<evidence type="ECO:0008006" key="3">
    <source>
        <dbReference type="Google" id="ProtNLM"/>
    </source>
</evidence>
<dbReference type="PANTHER" id="PTHR45661:SF3">
    <property type="entry name" value="IG-LIKE DOMAIN-CONTAINING PROTEIN"/>
    <property type="match status" value="1"/>
</dbReference>
<dbReference type="SUPFAM" id="SSF52058">
    <property type="entry name" value="L domain-like"/>
    <property type="match status" value="1"/>
</dbReference>
<dbReference type="Proteomes" id="UP001224775">
    <property type="component" value="Unassembled WGS sequence"/>
</dbReference>
<protein>
    <recommendedName>
        <fullName evidence="3">Leucine-rich repeat domain-containing protein</fullName>
    </recommendedName>
</protein>
<accession>A0AAD8XT40</accession>
<dbReference type="InterPro" id="IPR032675">
    <property type="entry name" value="LRR_dom_sf"/>
</dbReference>
<gene>
    <name evidence="1" type="ORF">QTG54_015918</name>
</gene>
<evidence type="ECO:0000313" key="2">
    <source>
        <dbReference type="Proteomes" id="UP001224775"/>
    </source>
</evidence>
<dbReference type="PANTHER" id="PTHR45661">
    <property type="entry name" value="SURFACE ANTIGEN"/>
    <property type="match status" value="1"/>
</dbReference>
<dbReference type="InterPro" id="IPR026906">
    <property type="entry name" value="LRR_5"/>
</dbReference>
<name>A0AAD8XT40_9STRA</name>
<dbReference type="EMBL" id="JATAAI010000050">
    <property type="protein sequence ID" value="KAK1733359.1"/>
    <property type="molecule type" value="Genomic_DNA"/>
</dbReference>